<dbReference type="GO" id="GO:0000978">
    <property type="term" value="F:RNA polymerase II cis-regulatory region sequence-specific DNA binding"/>
    <property type="evidence" value="ECO:0007669"/>
    <property type="project" value="TreeGrafter"/>
</dbReference>
<evidence type="ECO:0000259" key="9">
    <source>
        <dbReference type="PROSITE" id="PS50157"/>
    </source>
</evidence>
<dbReference type="PROSITE" id="PS00028">
    <property type="entry name" value="ZINC_FINGER_C2H2_1"/>
    <property type="match status" value="4"/>
</dbReference>
<comment type="subcellular location">
    <subcellularLocation>
        <location evidence="1">Nucleus</location>
    </subcellularLocation>
</comment>
<evidence type="ECO:0000256" key="6">
    <source>
        <dbReference type="ARBA" id="ARBA00023242"/>
    </source>
</evidence>
<keyword evidence="4 7" id="KW-0863">Zinc-finger</keyword>
<evidence type="ECO:0000313" key="11">
    <source>
        <dbReference type="Proteomes" id="UP000092461"/>
    </source>
</evidence>
<dbReference type="InterPro" id="IPR013087">
    <property type="entry name" value="Znf_C2H2_type"/>
</dbReference>
<dbReference type="EnsemblMetazoa" id="LLOJ009578-RA">
    <property type="protein sequence ID" value="LLOJ009578-PA"/>
    <property type="gene ID" value="LLOJ009578"/>
</dbReference>
<evidence type="ECO:0000256" key="2">
    <source>
        <dbReference type="ARBA" id="ARBA00022723"/>
    </source>
</evidence>
<dbReference type="GO" id="GO:0005634">
    <property type="term" value="C:nucleus"/>
    <property type="evidence" value="ECO:0007669"/>
    <property type="project" value="UniProtKB-SubCell"/>
</dbReference>
<evidence type="ECO:0000256" key="3">
    <source>
        <dbReference type="ARBA" id="ARBA00022737"/>
    </source>
</evidence>
<dbReference type="GO" id="GO:0001228">
    <property type="term" value="F:DNA-binding transcription activator activity, RNA polymerase II-specific"/>
    <property type="evidence" value="ECO:0007669"/>
    <property type="project" value="TreeGrafter"/>
</dbReference>
<evidence type="ECO:0000256" key="1">
    <source>
        <dbReference type="ARBA" id="ARBA00004123"/>
    </source>
</evidence>
<dbReference type="AlphaFoldDB" id="A0A1B0CX42"/>
<dbReference type="VEuPathDB" id="VectorBase:LLONM1_011253"/>
<feature type="domain" description="C2H2-type" evidence="9">
    <location>
        <begin position="244"/>
        <end position="271"/>
    </location>
</feature>
<dbReference type="PANTHER" id="PTHR24376">
    <property type="entry name" value="ZINC FINGER PROTEIN"/>
    <property type="match status" value="1"/>
</dbReference>
<dbReference type="InterPro" id="IPR036236">
    <property type="entry name" value="Znf_C2H2_sf"/>
</dbReference>
<keyword evidence="2" id="KW-0479">Metal-binding</keyword>
<feature type="region of interest" description="Disordered" evidence="8">
    <location>
        <begin position="30"/>
        <end position="64"/>
    </location>
</feature>
<evidence type="ECO:0000256" key="4">
    <source>
        <dbReference type="ARBA" id="ARBA00022771"/>
    </source>
</evidence>
<evidence type="ECO:0000256" key="7">
    <source>
        <dbReference type="PROSITE-ProRule" id="PRU00042"/>
    </source>
</evidence>
<keyword evidence="5" id="KW-0862">Zinc</keyword>
<dbReference type="SMART" id="SM00355">
    <property type="entry name" value="ZnF_C2H2"/>
    <property type="match status" value="7"/>
</dbReference>
<organism evidence="10 11">
    <name type="scientific">Lutzomyia longipalpis</name>
    <name type="common">Sand fly</name>
    <dbReference type="NCBI Taxonomy" id="7200"/>
    <lineage>
        <taxon>Eukaryota</taxon>
        <taxon>Metazoa</taxon>
        <taxon>Ecdysozoa</taxon>
        <taxon>Arthropoda</taxon>
        <taxon>Hexapoda</taxon>
        <taxon>Insecta</taxon>
        <taxon>Pterygota</taxon>
        <taxon>Neoptera</taxon>
        <taxon>Endopterygota</taxon>
        <taxon>Diptera</taxon>
        <taxon>Nematocera</taxon>
        <taxon>Psychodoidea</taxon>
        <taxon>Psychodidae</taxon>
        <taxon>Lutzomyia</taxon>
        <taxon>Lutzomyia</taxon>
    </lineage>
</organism>
<dbReference type="VEuPathDB" id="VectorBase:LLOJ009578"/>
<feature type="domain" description="C2H2-type" evidence="9">
    <location>
        <begin position="347"/>
        <end position="375"/>
    </location>
</feature>
<dbReference type="GO" id="GO:0008270">
    <property type="term" value="F:zinc ion binding"/>
    <property type="evidence" value="ECO:0007669"/>
    <property type="project" value="UniProtKB-KW"/>
</dbReference>
<dbReference type="Proteomes" id="UP000092461">
    <property type="component" value="Unassembled WGS sequence"/>
</dbReference>
<dbReference type="EMBL" id="AJWK01033184">
    <property type="status" value="NOT_ANNOTATED_CDS"/>
    <property type="molecule type" value="Genomic_DNA"/>
</dbReference>
<proteinExistence type="predicted"/>
<dbReference type="SUPFAM" id="SSF57667">
    <property type="entry name" value="beta-beta-alpha zinc fingers"/>
    <property type="match status" value="2"/>
</dbReference>
<dbReference type="Pfam" id="PF00096">
    <property type="entry name" value="zf-C2H2"/>
    <property type="match status" value="3"/>
</dbReference>
<dbReference type="PROSITE" id="PS50157">
    <property type="entry name" value="ZINC_FINGER_C2H2_2"/>
    <property type="match status" value="4"/>
</dbReference>
<evidence type="ECO:0000256" key="8">
    <source>
        <dbReference type="SAM" id="MobiDB-lite"/>
    </source>
</evidence>
<feature type="domain" description="C2H2-type" evidence="9">
    <location>
        <begin position="60"/>
        <end position="87"/>
    </location>
</feature>
<dbReference type="PANTHER" id="PTHR24376:SF216">
    <property type="entry name" value="ZINC FINGER PROTEIN 420-LIKE"/>
    <property type="match status" value="1"/>
</dbReference>
<dbReference type="Gene3D" id="3.30.160.60">
    <property type="entry name" value="Classic Zinc Finger"/>
    <property type="match status" value="4"/>
</dbReference>
<reference evidence="10" key="1">
    <citation type="submission" date="2020-05" db="UniProtKB">
        <authorList>
            <consortium name="EnsemblMetazoa"/>
        </authorList>
    </citation>
    <scope>IDENTIFICATION</scope>
    <source>
        <strain evidence="10">Jacobina</strain>
    </source>
</reference>
<sequence>MARQKMEEKLRAIKVRAVYGNRIVEEMYYPDLPSDGEDAELEKPTSSPESKKKDPNRRPNKCPHCTKTFKFPYEVRRHLESHREKEGRYGLTCQRCRLVFPWNERKLYEAHLKTHPEIEKEEHERHENIKKPVVVNEYLDSSDESSDEEVCVIKVPSNVRETPKPKSLPPLTPISYKGDLYKKHIEQHVAKLAASSSTKSKNSQTEVIHLGPSGRFVCPTCLQEFKFRQYLFNHMVVHNGEKTFECDICHLAFKTPRSLAVHYKIHKNDKKIFKETKSNNKLDGKCPYCEKVLSSERLKKAHILNDHRGFPITIKNFPVACKICKEMCDNRIDLIEHVKQHPDILPFECAHCWQRFRDKFSLKVHIIDTHRSSISTDCGVDLRAETTCPGQTPLPTAGPGTIICHGCIYCLAHDGLGLKAGLKSSIMWKEEWIAIDEFARVVFPGVACNDKLRICPTIEARKWFAH</sequence>
<name>A0A1B0CX42_LUTLO</name>
<feature type="domain" description="C2H2-type" evidence="9">
    <location>
        <begin position="216"/>
        <end position="243"/>
    </location>
</feature>
<keyword evidence="6" id="KW-0539">Nucleus</keyword>
<keyword evidence="3" id="KW-0677">Repeat</keyword>
<evidence type="ECO:0000313" key="10">
    <source>
        <dbReference type="EnsemblMetazoa" id="LLOJ009578-PA"/>
    </source>
</evidence>
<protein>
    <recommendedName>
        <fullName evidence="9">C2H2-type domain-containing protein</fullName>
    </recommendedName>
</protein>
<evidence type="ECO:0000256" key="5">
    <source>
        <dbReference type="ARBA" id="ARBA00022833"/>
    </source>
</evidence>
<keyword evidence="11" id="KW-1185">Reference proteome</keyword>
<accession>A0A1B0CX42</accession>